<evidence type="ECO:0000256" key="1">
    <source>
        <dbReference type="ARBA" id="ARBA00004173"/>
    </source>
</evidence>
<comment type="caution">
    <text evidence="11">The sequence shown here is derived from an EMBL/GenBank/DDBJ whole genome shotgun (WGS) entry which is preliminary data.</text>
</comment>
<accession>A0A8X8WDB5</accession>
<evidence type="ECO:0000256" key="8">
    <source>
        <dbReference type="ARBA" id="ARBA00042804"/>
    </source>
</evidence>
<dbReference type="Proteomes" id="UP000298416">
    <property type="component" value="Unassembled WGS sequence"/>
</dbReference>
<evidence type="ECO:0000313" key="12">
    <source>
        <dbReference type="Proteomes" id="UP000298416"/>
    </source>
</evidence>
<dbReference type="NCBIfam" id="NF006477">
    <property type="entry name" value="PRK08881.1"/>
    <property type="match status" value="1"/>
</dbReference>
<organism evidence="11">
    <name type="scientific">Salvia splendens</name>
    <name type="common">Scarlet sage</name>
    <dbReference type="NCBI Taxonomy" id="180675"/>
    <lineage>
        <taxon>Eukaryota</taxon>
        <taxon>Viridiplantae</taxon>
        <taxon>Streptophyta</taxon>
        <taxon>Embryophyta</taxon>
        <taxon>Tracheophyta</taxon>
        <taxon>Spermatophyta</taxon>
        <taxon>Magnoliopsida</taxon>
        <taxon>eudicotyledons</taxon>
        <taxon>Gunneridae</taxon>
        <taxon>Pentapetalae</taxon>
        <taxon>asterids</taxon>
        <taxon>lamiids</taxon>
        <taxon>Lamiales</taxon>
        <taxon>Lamiaceae</taxon>
        <taxon>Nepetoideae</taxon>
        <taxon>Mentheae</taxon>
        <taxon>Salviinae</taxon>
        <taxon>Salvia</taxon>
        <taxon>Salvia subgen. Calosphace</taxon>
        <taxon>core Calosphace</taxon>
    </lineage>
</organism>
<evidence type="ECO:0000256" key="3">
    <source>
        <dbReference type="ARBA" id="ARBA00022980"/>
    </source>
</evidence>
<dbReference type="PANTHER" id="PTHR19836">
    <property type="entry name" value="30S RIBOSOMAL PROTEIN S14"/>
    <property type="match status" value="1"/>
</dbReference>
<dbReference type="FunFam" id="1.10.287.1480:FF:000001">
    <property type="entry name" value="30S ribosomal protein S14"/>
    <property type="match status" value="1"/>
</dbReference>
<proteinExistence type="inferred from homology"/>
<dbReference type="PANTHER" id="PTHR19836:SF30">
    <property type="entry name" value="RIBOSOMAL PROTEIN S14"/>
    <property type="match status" value="1"/>
</dbReference>
<dbReference type="EMBL" id="PNBA02000018">
    <property type="protein sequence ID" value="KAG6392253.1"/>
    <property type="molecule type" value="Genomic_DNA"/>
</dbReference>
<keyword evidence="3" id="KW-0689">Ribosomal protein</keyword>
<dbReference type="OrthoDB" id="413436at2759"/>
<evidence type="ECO:0000256" key="6">
    <source>
        <dbReference type="ARBA" id="ARBA00035247"/>
    </source>
</evidence>
<protein>
    <recommendedName>
        <fullName evidence="6">Small ribosomal subunit protein uS14c</fullName>
    </recommendedName>
    <alternativeName>
        <fullName evidence="8">Ribosomal protein S14, mitochondrial</fullName>
    </alternativeName>
    <alternativeName>
        <fullName evidence="7">Small ribosomal subunit protein uS14m</fullName>
    </alternativeName>
</protein>
<dbReference type="GO" id="GO:0005739">
    <property type="term" value="C:mitochondrion"/>
    <property type="evidence" value="ECO:0007669"/>
    <property type="project" value="UniProtKB-SubCell"/>
</dbReference>
<dbReference type="Pfam" id="PF00253">
    <property type="entry name" value="Ribosomal_S14"/>
    <property type="match status" value="1"/>
</dbReference>
<dbReference type="InterPro" id="IPR001209">
    <property type="entry name" value="Ribosomal_uS14"/>
</dbReference>
<keyword evidence="4" id="KW-0496">Mitochondrion</keyword>
<feature type="region of interest" description="Disordered" evidence="10">
    <location>
        <begin position="149"/>
        <end position="169"/>
    </location>
</feature>
<evidence type="ECO:0000256" key="2">
    <source>
        <dbReference type="ARBA" id="ARBA00009083"/>
    </source>
</evidence>
<comment type="function">
    <text evidence="9">Binds 16S rRNA, required for the assembly of 30S particles.</text>
</comment>
<evidence type="ECO:0000256" key="7">
    <source>
        <dbReference type="ARBA" id="ARBA00040774"/>
    </source>
</evidence>
<comment type="similarity">
    <text evidence="2">Belongs to the universal ribosomal protein uS14 family.</text>
</comment>
<feature type="compositionally biased region" description="Low complexity" evidence="10">
    <location>
        <begin position="33"/>
        <end position="46"/>
    </location>
</feature>
<gene>
    <name evidence="11" type="ORF">SASPL_146466</name>
</gene>
<reference evidence="11" key="1">
    <citation type="submission" date="2018-01" db="EMBL/GenBank/DDBJ databases">
        <authorList>
            <person name="Mao J.F."/>
        </authorList>
    </citation>
    <scope>NUCLEOTIDE SEQUENCE</scope>
    <source>
        <strain evidence="11">Huo1</strain>
        <tissue evidence="11">Leaf</tissue>
    </source>
</reference>
<name>A0A8X8WDB5_SALSN</name>
<feature type="region of interest" description="Disordered" evidence="10">
    <location>
        <begin position="26"/>
        <end position="47"/>
    </location>
</feature>
<evidence type="ECO:0000256" key="4">
    <source>
        <dbReference type="ARBA" id="ARBA00023128"/>
    </source>
</evidence>
<evidence type="ECO:0000256" key="5">
    <source>
        <dbReference type="ARBA" id="ARBA00023274"/>
    </source>
</evidence>
<dbReference type="InterPro" id="IPR018271">
    <property type="entry name" value="Ribosomal_uS14_CS"/>
</dbReference>
<dbReference type="GO" id="GO:0015935">
    <property type="term" value="C:small ribosomal subunit"/>
    <property type="evidence" value="ECO:0007669"/>
    <property type="project" value="TreeGrafter"/>
</dbReference>
<feature type="compositionally biased region" description="Basic and acidic residues" evidence="10">
    <location>
        <begin position="152"/>
        <end position="169"/>
    </location>
</feature>
<comment type="subcellular location">
    <subcellularLocation>
        <location evidence="1">Mitochondrion</location>
    </subcellularLocation>
</comment>
<evidence type="ECO:0000256" key="9">
    <source>
        <dbReference type="ARBA" id="ARBA00054561"/>
    </source>
</evidence>
<keyword evidence="12" id="KW-1185">Reference proteome</keyword>
<evidence type="ECO:0000313" key="11">
    <source>
        <dbReference type="EMBL" id="KAG6392253.1"/>
    </source>
</evidence>
<reference evidence="11" key="2">
    <citation type="submission" date="2020-08" db="EMBL/GenBank/DDBJ databases">
        <title>Plant Genome Project.</title>
        <authorList>
            <person name="Zhang R.-G."/>
        </authorList>
    </citation>
    <scope>NUCLEOTIDE SEQUENCE</scope>
    <source>
        <strain evidence="11">Huo1</strain>
        <tissue evidence="11">Leaf</tissue>
    </source>
</reference>
<keyword evidence="5" id="KW-0687">Ribonucleoprotein</keyword>
<sequence>MLRVAGRRLSSLSWLSAQPSSAALASRNPFPLSDSSSNGRTASASSPADCINSFPSLIRADGKNKMKVISPCNYLPFNQIRCGTVEPHSTFETVRNIVRNVATQQGPPCFRGEGRRYFNSFRYNHSGLFAPFRAEQPAAHQLPGSAARRFYRRGEKPPSRTPDRNQNIRDHRRRLLAAKYELRRNLYKALCRDPDLPNAMRVKHRCKLSKLPRNSSFTRVTNRCIFSGRSRAVYKKFRISRIVFRTLANQGQLMGIKKASW</sequence>
<evidence type="ECO:0000256" key="10">
    <source>
        <dbReference type="SAM" id="MobiDB-lite"/>
    </source>
</evidence>
<dbReference type="GO" id="GO:0003735">
    <property type="term" value="F:structural constituent of ribosome"/>
    <property type="evidence" value="ECO:0007669"/>
    <property type="project" value="InterPro"/>
</dbReference>
<dbReference type="PROSITE" id="PS00527">
    <property type="entry name" value="RIBOSOMAL_S14"/>
    <property type="match status" value="1"/>
</dbReference>
<dbReference type="AlphaFoldDB" id="A0A8X8WDB5"/>
<dbReference type="GO" id="GO:0006412">
    <property type="term" value="P:translation"/>
    <property type="evidence" value="ECO:0007669"/>
    <property type="project" value="InterPro"/>
</dbReference>